<dbReference type="InterPro" id="IPR050534">
    <property type="entry name" value="Coronavir_polyprotein_1ab"/>
</dbReference>
<keyword evidence="5" id="KW-0067">ATP-binding</keyword>
<dbReference type="SUPFAM" id="SSF52540">
    <property type="entry name" value="P-loop containing nucleoside triphosphate hydrolases"/>
    <property type="match status" value="1"/>
</dbReference>
<dbReference type="Gene3D" id="3.40.50.300">
    <property type="entry name" value="P-loop containing nucleotide triphosphate hydrolases"/>
    <property type="match status" value="2"/>
</dbReference>
<dbReference type="CDD" id="cd18808">
    <property type="entry name" value="SF1_C_Upf1"/>
    <property type="match status" value="1"/>
</dbReference>
<sequence>MLPSARRILGSFAVRNVSSTTVLCKMPRRDKKSGKKQKPRNAKETVGFPQKFENRMRLWTSLVKKEIAADGKSGDLSGERDVTHVSGCKLLKCYFDPLAGKVLEFQTTSAPLPVKMIRKGVPLTIIGSGARNAVECVFWGHNGEGQFKVKCREADVNLTQNIGSVFTLDISNDFGALYSLAEFLDARAKWEYFPGYKLLQHAYRAVPMPMELSDRKLDFVQKLNIEQEVAVRAAMNNRRPLISIQGPPGTGKTYVVTEIIFQALRSNQKILVCAPTNQAVDNVLARVQENERACRLDSDADISMRKYMEGHALYDDLVKVYGEVNKVMKEYGEEEEISEMEGKAHQIVSQMKGSIVKSKNVVFATTSSSSLRGLNRLGFKPDIVLIDEAGQVMECASWMPLLQGTRGILVGDHQQLSATMRSQDANRAGLGRSLMQALTEEFGQLTNFMLTTQYRMNDKISRWSSEEFYDSMLQSDTSAADITLADISSVPREDLFNTPLVMVDTDIDSGRDYGERREAKSFCNEGEAEIVATHVKFLLRSGVEPHRIGVISPYSAQVRLLKDILRNPQITVSSVDAFQGQEKDAILMSLVRNNHKQSIGFLSDNRRMNVAVTRARRQFVLVSSGRMMALHKPMANLYKTIQKHGIVAAPVMFLERNEVVKNVFRK</sequence>
<dbReference type="GO" id="GO:0005694">
    <property type="term" value="C:chromosome"/>
    <property type="evidence" value="ECO:0007669"/>
    <property type="project" value="UniProtKB-ARBA"/>
</dbReference>
<reference evidence="8" key="3">
    <citation type="journal article" date="2019" name="G3 (Bethesda)">
        <title>Hybrid Assembly of the Genome of the Entomopathogenic Nematode Steinernema carpocapsae Identifies the X-Chromosome.</title>
        <authorList>
            <person name="Serra L."/>
            <person name="Macchietto M."/>
            <person name="Macias-Munoz A."/>
            <person name="McGill C.J."/>
            <person name="Rodriguez I.M."/>
            <person name="Rodriguez B."/>
            <person name="Murad R."/>
            <person name="Mortazavi A."/>
        </authorList>
    </citation>
    <scope>NUCLEOTIDE SEQUENCE</scope>
    <source>
        <strain evidence="8">ALL</strain>
    </source>
</reference>
<evidence type="ECO:0000259" key="7">
    <source>
        <dbReference type="SMART" id="SM00382"/>
    </source>
</evidence>
<dbReference type="STRING" id="34508.A0A4V6A5T0"/>
<dbReference type="PANTHER" id="PTHR43788:SF16">
    <property type="entry name" value="HELICASE WITH ZINC FINGER 2"/>
    <property type="match status" value="1"/>
</dbReference>
<evidence type="ECO:0000313" key="8">
    <source>
        <dbReference type="EMBL" id="TKR92085.1"/>
    </source>
</evidence>
<evidence type="ECO:0000256" key="3">
    <source>
        <dbReference type="ARBA" id="ARBA00022801"/>
    </source>
</evidence>
<feature type="domain" description="AAA+ ATPase" evidence="7">
    <location>
        <begin position="238"/>
        <end position="488"/>
    </location>
</feature>
<dbReference type="GO" id="GO:0005524">
    <property type="term" value="F:ATP binding"/>
    <property type="evidence" value="ECO:0007669"/>
    <property type="project" value="UniProtKB-KW"/>
</dbReference>
<evidence type="ECO:0000256" key="4">
    <source>
        <dbReference type="ARBA" id="ARBA00022806"/>
    </source>
</evidence>
<protein>
    <recommendedName>
        <fullName evidence="7">AAA+ ATPase domain-containing protein</fullName>
    </recommendedName>
</protein>
<comment type="similarity">
    <text evidence="1">Belongs to the DNA2/NAM7 helicase family.</text>
</comment>
<dbReference type="EMBL" id="AZBU02000002">
    <property type="protein sequence ID" value="TKR92085.1"/>
    <property type="molecule type" value="Genomic_DNA"/>
</dbReference>
<dbReference type="Pfam" id="PF13086">
    <property type="entry name" value="AAA_11"/>
    <property type="match status" value="2"/>
</dbReference>
<dbReference type="InterPro" id="IPR041677">
    <property type="entry name" value="DNA2/NAM7_AAA_11"/>
</dbReference>
<evidence type="ECO:0000256" key="6">
    <source>
        <dbReference type="SAM" id="MobiDB-lite"/>
    </source>
</evidence>
<gene>
    <name evidence="8" type="ORF">L596_006801</name>
</gene>
<evidence type="ECO:0000256" key="5">
    <source>
        <dbReference type="ARBA" id="ARBA00022840"/>
    </source>
</evidence>
<proteinExistence type="inferred from homology"/>
<feature type="region of interest" description="Disordered" evidence="6">
    <location>
        <begin position="24"/>
        <end position="44"/>
    </location>
</feature>
<keyword evidence="2" id="KW-0547">Nucleotide-binding</keyword>
<dbReference type="Pfam" id="PF13087">
    <property type="entry name" value="AAA_12"/>
    <property type="match status" value="1"/>
</dbReference>
<dbReference type="InterPro" id="IPR027417">
    <property type="entry name" value="P-loop_NTPase"/>
</dbReference>
<dbReference type="InterPro" id="IPR041679">
    <property type="entry name" value="DNA2/NAM7-like_C"/>
</dbReference>
<evidence type="ECO:0000256" key="1">
    <source>
        <dbReference type="ARBA" id="ARBA00007913"/>
    </source>
</evidence>
<comment type="caution">
    <text evidence="8">The sequence shown here is derived from an EMBL/GenBank/DDBJ whole genome shotgun (WGS) entry which is preliminary data.</text>
</comment>
<dbReference type="InterPro" id="IPR003593">
    <property type="entry name" value="AAA+_ATPase"/>
</dbReference>
<dbReference type="GO" id="GO:0043139">
    <property type="term" value="F:5'-3' DNA helicase activity"/>
    <property type="evidence" value="ECO:0007669"/>
    <property type="project" value="TreeGrafter"/>
</dbReference>
<feature type="compositionally biased region" description="Basic residues" evidence="6">
    <location>
        <begin position="26"/>
        <end position="40"/>
    </location>
</feature>
<keyword evidence="4" id="KW-0347">Helicase</keyword>
<dbReference type="FunFam" id="3.40.50.300:FF:000326">
    <property type="entry name" value="P-loop containing nucleoside triphosphate hydrolase"/>
    <property type="match status" value="1"/>
</dbReference>
<keyword evidence="3" id="KW-0378">Hydrolase</keyword>
<dbReference type="OrthoDB" id="5805783at2759"/>
<dbReference type="SMART" id="SM00382">
    <property type="entry name" value="AAA"/>
    <property type="match status" value="1"/>
</dbReference>
<reference evidence="8" key="2">
    <citation type="journal article" date="2015" name="Genome Biol.">
        <title>Comparative genomics of Steinernema reveals deeply conserved gene regulatory networks.</title>
        <authorList>
            <person name="Dillman A.R."/>
            <person name="Macchietto M."/>
            <person name="Porter C.F."/>
            <person name="Rogers A."/>
            <person name="Williams B."/>
            <person name="Antoshechkin I."/>
            <person name="Lee M.M."/>
            <person name="Goodwin Z."/>
            <person name="Lu X."/>
            <person name="Lewis E.E."/>
            <person name="Goodrich-Blair H."/>
            <person name="Stock S.P."/>
            <person name="Adams B.J."/>
            <person name="Sternberg P.W."/>
            <person name="Mortazavi A."/>
        </authorList>
    </citation>
    <scope>NUCLEOTIDE SEQUENCE [LARGE SCALE GENOMIC DNA]</scope>
    <source>
        <strain evidence="8">ALL</strain>
    </source>
</reference>
<organism evidence="8">
    <name type="scientific">Steinernema carpocapsae</name>
    <name type="common">Entomopathogenic nematode</name>
    <dbReference type="NCBI Taxonomy" id="34508"/>
    <lineage>
        <taxon>Eukaryota</taxon>
        <taxon>Metazoa</taxon>
        <taxon>Ecdysozoa</taxon>
        <taxon>Nematoda</taxon>
        <taxon>Chromadorea</taxon>
        <taxon>Rhabditida</taxon>
        <taxon>Tylenchina</taxon>
        <taxon>Panagrolaimomorpha</taxon>
        <taxon>Strongyloidoidea</taxon>
        <taxon>Steinernematidae</taxon>
        <taxon>Steinernema</taxon>
    </lineage>
</organism>
<name>A0A4V6A5T0_STECR</name>
<dbReference type="GO" id="GO:0016787">
    <property type="term" value="F:hydrolase activity"/>
    <property type="evidence" value="ECO:0007669"/>
    <property type="project" value="UniProtKB-KW"/>
</dbReference>
<dbReference type="InterPro" id="IPR047187">
    <property type="entry name" value="SF1_C_Upf1"/>
</dbReference>
<reference evidence="8" key="1">
    <citation type="submission" date="2013-11" db="EMBL/GenBank/DDBJ databases">
        <authorList>
            <person name="Sternberg P."/>
            <person name="Dillman A."/>
            <person name="Macchietto M."/>
        </authorList>
    </citation>
    <scope>NUCLEOTIDE SEQUENCE</scope>
    <source>
        <strain evidence="8">ALL</strain>
    </source>
</reference>
<accession>A0A4V6A5T0</accession>
<dbReference type="PANTHER" id="PTHR43788">
    <property type="entry name" value="DNA2/NAM7 HELICASE FAMILY MEMBER"/>
    <property type="match status" value="1"/>
</dbReference>
<dbReference type="AlphaFoldDB" id="A0A4V6A5T0"/>
<evidence type="ECO:0000256" key="2">
    <source>
        <dbReference type="ARBA" id="ARBA00022741"/>
    </source>
</evidence>